<dbReference type="InterPro" id="IPR050600">
    <property type="entry name" value="SETD3_SETD6_MTase"/>
</dbReference>
<dbReference type="STRING" id="43265.A0A545W9K1"/>
<organism evidence="2 3">
    <name type="scientific">Cordyceps javanica</name>
    <dbReference type="NCBI Taxonomy" id="43265"/>
    <lineage>
        <taxon>Eukaryota</taxon>
        <taxon>Fungi</taxon>
        <taxon>Dikarya</taxon>
        <taxon>Ascomycota</taxon>
        <taxon>Pezizomycotina</taxon>
        <taxon>Sordariomycetes</taxon>
        <taxon>Hypocreomycetidae</taxon>
        <taxon>Hypocreales</taxon>
        <taxon>Cordycipitaceae</taxon>
        <taxon>Cordyceps</taxon>
    </lineage>
</organism>
<reference evidence="2 3" key="1">
    <citation type="journal article" date="2019" name="Appl. Microbiol. Biotechnol.">
        <title>Genome sequence of Isaria javanica and comparative genome analysis insights into family S53 peptidase evolution in fungal entomopathogens.</title>
        <authorList>
            <person name="Lin R."/>
            <person name="Zhang X."/>
            <person name="Xin B."/>
            <person name="Zou M."/>
            <person name="Gao Y."/>
            <person name="Qin F."/>
            <person name="Hu Q."/>
            <person name="Xie B."/>
            <person name="Cheng X."/>
        </authorList>
    </citation>
    <scope>NUCLEOTIDE SEQUENCE [LARGE SCALE GENOMIC DNA]</scope>
    <source>
        <strain evidence="2 3">IJ1G</strain>
    </source>
</reference>
<evidence type="ECO:0000313" key="2">
    <source>
        <dbReference type="EMBL" id="TQV99645.1"/>
    </source>
</evidence>
<dbReference type="Gene3D" id="3.90.1410.10">
    <property type="entry name" value="set domain protein methyltransferase, domain 1"/>
    <property type="match status" value="1"/>
</dbReference>
<name>A0A545W9K1_9HYPO</name>
<dbReference type="OrthoDB" id="42889at2759"/>
<dbReference type="PANTHER" id="PTHR13271:SF146">
    <property type="entry name" value="SET DOMAIN-CONTAINING PROTEIN"/>
    <property type="match status" value="1"/>
</dbReference>
<protein>
    <submittedName>
        <fullName evidence="2">SET domain-containing protein</fullName>
    </submittedName>
</protein>
<dbReference type="Proteomes" id="UP000315783">
    <property type="component" value="Unassembled WGS sequence"/>
</dbReference>
<comment type="caution">
    <text evidence="2">The sequence shown here is derived from an EMBL/GenBank/DDBJ whole genome shotgun (WGS) entry which is preliminary data.</text>
</comment>
<gene>
    <name evidence="2" type="ORF">IF1G_01860</name>
</gene>
<dbReference type="SUPFAM" id="SSF82199">
    <property type="entry name" value="SET domain"/>
    <property type="match status" value="1"/>
</dbReference>
<sequence length="513" mass="55757">MASSAQIDALVSWAESHGATLHPDVQIYQDATTGLSFRVKPTAAAPLAGQYTSAAIVRTQASLSLSYLNAVHHTDSGRDPGAPPPPPPLAGALLRAGLPPHVLGRLLLVREYLAGASSFWHPYIQALPQPGDAAAWLLPPFWDDDDAELLDGTNLEVGLARIRADLRGEVTAVQAALSAGLDTQRGEENEEAPSETNQRLADQFRPVLYHWAYAIFSSRSFRPSLVLSDAQRRSLPPGVSTDDFSVLLPLFDIGNHDMTAPVRWERYADESGSGGGCALHTGRAYQPGEQVFNNYSLKTNAELLLGYGFMIPATETLHNDYVHVRKRGGGGGVDAPTSEEYLISARPLHDASSVLARDKLPTVAGQFDDALVQAITPAFQHVPPDMAWDIFRAIAAGTTFRRLIPVEGEGDGDENADDQLRRLLFLKGLVSGACLRYFAQTAAVIQNKALQELERLQETDVEVSEADRARLTPCQALALDYRDRCREVLERTLESINSDQTLAAAMEAMNEED</sequence>
<accession>A0A545W9K1</accession>
<keyword evidence="3" id="KW-1185">Reference proteome</keyword>
<dbReference type="AlphaFoldDB" id="A0A545W9K1"/>
<dbReference type="PANTHER" id="PTHR13271">
    <property type="entry name" value="UNCHARACTERIZED PUTATIVE METHYLTRANSFERASE"/>
    <property type="match status" value="1"/>
</dbReference>
<proteinExistence type="predicted"/>
<feature type="region of interest" description="Disordered" evidence="1">
    <location>
        <begin position="179"/>
        <end position="199"/>
    </location>
</feature>
<dbReference type="EMBL" id="SPUK01000002">
    <property type="protein sequence ID" value="TQV99645.1"/>
    <property type="molecule type" value="Genomic_DNA"/>
</dbReference>
<dbReference type="InterPro" id="IPR046341">
    <property type="entry name" value="SET_dom_sf"/>
</dbReference>
<dbReference type="GO" id="GO:0005634">
    <property type="term" value="C:nucleus"/>
    <property type="evidence" value="ECO:0007669"/>
    <property type="project" value="TreeGrafter"/>
</dbReference>
<evidence type="ECO:0000313" key="3">
    <source>
        <dbReference type="Proteomes" id="UP000315783"/>
    </source>
</evidence>
<evidence type="ECO:0000256" key="1">
    <source>
        <dbReference type="SAM" id="MobiDB-lite"/>
    </source>
</evidence>
<dbReference type="GO" id="GO:0016279">
    <property type="term" value="F:protein-lysine N-methyltransferase activity"/>
    <property type="evidence" value="ECO:0007669"/>
    <property type="project" value="TreeGrafter"/>
</dbReference>